<evidence type="ECO:0000313" key="1">
    <source>
        <dbReference type="EMBL" id="AXQ69651.1"/>
    </source>
</evidence>
<proteinExistence type="predicted"/>
<organism evidence="1 2">
    <name type="scientific">Caulobacter phage CcrSC</name>
    <dbReference type="NCBI Taxonomy" id="2283272"/>
    <lineage>
        <taxon>Viruses</taxon>
        <taxon>Duplodnaviria</taxon>
        <taxon>Heunggongvirae</taxon>
        <taxon>Uroviricota</taxon>
        <taxon>Caudoviricetes</taxon>
        <taxon>Jeanschmidtviridae</taxon>
        <taxon>Bertelyvirus</taxon>
        <taxon>Bertelyvirus SC</taxon>
    </lineage>
</organism>
<keyword evidence="2" id="KW-1185">Reference proteome</keyword>
<name>A0A385ECP9_9CAUD</name>
<protein>
    <submittedName>
        <fullName evidence="1">Uncharacterized protein</fullName>
    </submittedName>
</protein>
<accession>A0A385ECP9</accession>
<reference evidence="1" key="2">
    <citation type="submission" date="2021-07" db="EMBL/GenBank/DDBJ databases">
        <title>Giant CbK-like Caulobacter bacteriophages have genetically divergent genomes.</title>
        <authorList>
            <person name="Wilson K."/>
            <person name="Ely B."/>
        </authorList>
    </citation>
    <scope>NUCLEOTIDE SEQUENCE</scope>
</reference>
<evidence type="ECO:0000313" key="2">
    <source>
        <dbReference type="Proteomes" id="UP000259683"/>
    </source>
</evidence>
<dbReference type="EMBL" id="MH588547">
    <property type="protein sequence ID" value="AXQ69651.1"/>
    <property type="molecule type" value="Genomic_DNA"/>
</dbReference>
<dbReference type="Proteomes" id="UP000259683">
    <property type="component" value="Segment"/>
</dbReference>
<reference evidence="1" key="1">
    <citation type="submission" date="2018-07" db="EMBL/GenBank/DDBJ databases">
        <authorList>
            <person name="Wilson K.M."/>
            <person name="Ely B."/>
        </authorList>
    </citation>
    <scope>NUCLEOTIDE SEQUENCE</scope>
</reference>
<gene>
    <name evidence="1" type="ORF">CcrSC_gp069c</name>
</gene>
<sequence length="127" mass="14294">MRMAPPDFGVETDPKKFAPEPIALHFSRRDALLQARIALAEAASEVNDLAVFEQIKRADYYASEKGVPLIVERGTGASYMARQTLRVRAIDVLVAQALCDDAWERRKAYEDEHNPARKSLTRPPLSR</sequence>